<dbReference type="InterPro" id="IPR050275">
    <property type="entry name" value="PGM_Phosphatase"/>
</dbReference>
<dbReference type="GO" id="GO:0004619">
    <property type="term" value="F:phosphoglycerate mutase activity"/>
    <property type="evidence" value="ECO:0007669"/>
    <property type="project" value="UniProtKB-EC"/>
</dbReference>
<sequence>MVTTCYFVRHAEPNYDNHNDYERELSEKGERDRHLVTAFLEDKGITAIYSSPYVRAKETVRPLADKLGLAVIERDDFRERKITTDWIEDFQAFSQQQWADFSYKLADGESLSEVATRNIAALEQLLEEHEGQNLVVGSHGTALSTIINHYDKTFAYADFERVKGLMPWIVVFRFEGKTCLSIEEVNLFEL</sequence>
<dbReference type="CDD" id="cd07067">
    <property type="entry name" value="HP_PGM_like"/>
    <property type="match status" value="1"/>
</dbReference>
<dbReference type="PANTHER" id="PTHR48100">
    <property type="entry name" value="BROAD-SPECIFICITY PHOSPHATASE YOR283W-RELATED"/>
    <property type="match status" value="1"/>
</dbReference>
<name>A0ABS2PQQ4_9STRE</name>
<dbReference type="SMART" id="SM00855">
    <property type="entry name" value="PGAM"/>
    <property type="match status" value="1"/>
</dbReference>
<dbReference type="SUPFAM" id="SSF53254">
    <property type="entry name" value="Phosphoglycerate mutase-like"/>
    <property type="match status" value="1"/>
</dbReference>
<dbReference type="Gene3D" id="3.40.50.1240">
    <property type="entry name" value="Phosphoglycerate mutase-like"/>
    <property type="match status" value="1"/>
</dbReference>
<dbReference type="Pfam" id="PF00300">
    <property type="entry name" value="His_Phos_1"/>
    <property type="match status" value="1"/>
</dbReference>
<keyword evidence="2" id="KW-1185">Reference proteome</keyword>
<comment type="caution">
    <text evidence="1">The sequence shown here is derived from an EMBL/GenBank/DDBJ whole genome shotgun (WGS) entry which is preliminary data.</text>
</comment>
<evidence type="ECO:0000313" key="1">
    <source>
        <dbReference type="EMBL" id="MBM7642320.1"/>
    </source>
</evidence>
<proteinExistence type="predicted"/>
<organism evidence="1 2">
    <name type="scientific">Streptococcus loxodontisalivarius</name>
    <dbReference type="NCBI Taxonomy" id="1349415"/>
    <lineage>
        <taxon>Bacteria</taxon>
        <taxon>Bacillati</taxon>
        <taxon>Bacillota</taxon>
        <taxon>Bacilli</taxon>
        <taxon>Lactobacillales</taxon>
        <taxon>Streptococcaceae</taxon>
        <taxon>Streptococcus</taxon>
    </lineage>
</organism>
<protein>
    <submittedName>
        <fullName evidence="1">2,3-bisphosphoglycerate-dependent phosphoglycerate mutase</fullName>
        <ecNumber evidence="1">5.4.2.11</ecNumber>
    </submittedName>
</protein>
<dbReference type="RefSeq" id="WP_205009173.1">
    <property type="nucleotide sequence ID" value="NZ_JAFBEH010000009.1"/>
</dbReference>
<dbReference type="EMBL" id="JAFBEH010000009">
    <property type="protein sequence ID" value="MBM7642320.1"/>
    <property type="molecule type" value="Genomic_DNA"/>
</dbReference>
<reference evidence="1 2" key="1">
    <citation type="submission" date="2021-01" db="EMBL/GenBank/DDBJ databases">
        <title>Genomic Encyclopedia of Type Strains, Phase IV (KMG-IV): sequencing the most valuable type-strain genomes for metagenomic binning, comparative biology and taxonomic classification.</title>
        <authorList>
            <person name="Goeker M."/>
        </authorList>
    </citation>
    <scope>NUCLEOTIDE SEQUENCE [LARGE SCALE GENOMIC DNA]</scope>
    <source>
        <strain evidence="1 2">DSM 27382</strain>
    </source>
</reference>
<dbReference type="PANTHER" id="PTHR48100:SF59">
    <property type="entry name" value="ADENOSYLCOBALAMIN_ALPHA-RIBAZOLE PHOSPHATASE"/>
    <property type="match status" value="1"/>
</dbReference>
<evidence type="ECO:0000313" key="2">
    <source>
        <dbReference type="Proteomes" id="UP000697472"/>
    </source>
</evidence>
<gene>
    <name evidence="1" type="ORF">JOC28_000617</name>
</gene>
<dbReference type="Proteomes" id="UP000697472">
    <property type="component" value="Unassembled WGS sequence"/>
</dbReference>
<keyword evidence="1" id="KW-0413">Isomerase</keyword>
<dbReference type="EC" id="5.4.2.11" evidence="1"/>
<dbReference type="InterPro" id="IPR013078">
    <property type="entry name" value="His_Pase_superF_clade-1"/>
</dbReference>
<dbReference type="InterPro" id="IPR029033">
    <property type="entry name" value="His_PPase_superfam"/>
</dbReference>
<accession>A0ABS2PQQ4</accession>